<name>A0AAD5V835_9APHY</name>
<protein>
    <recommendedName>
        <fullName evidence="10">Major facilitator superfamily (MFS) profile domain-containing protein</fullName>
    </recommendedName>
</protein>
<dbReference type="EMBL" id="JANAWD010000106">
    <property type="protein sequence ID" value="KAJ3486944.1"/>
    <property type="molecule type" value="Genomic_DNA"/>
</dbReference>
<evidence type="ECO:0000256" key="1">
    <source>
        <dbReference type="ARBA" id="ARBA00004141"/>
    </source>
</evidence>
<feature type="transmembrane region" description="Helical" evidence="7">
    <location>
        <begin position="179"/>
        <end position="199"/>
    </location>
</feature>
<reference evidence="8" key="1">
    <citation type="submission" date="2022-07" db="EMBL/GenBank/DDBJ databases">
        <title>Genome Sequence of Physisporinus lineatus.</title>
        <authorList>
            <person name="Buettner E."/>
        </authorList>
    </citation>
    <scope>NUCLEOTIDE SEQUENCE</scope>
    <source>
        <strain evidence="8">VT162</strain>
    </source>
</reference>
<dbReference type="AlphaFoldDB" id="A0AAD5V835"/>
<evidence type="ECO:0000256" key="5">
    <source>
        <dbReference type="ARBA" id="ARBA00023136"/>
    </source>
</evidence>
<evidence type="ECO:0000256" key="2">
    <source>
        <dbReference type="ARBA" id="ARBA00022448"/>
    </source>
</evidence>
<keyword evidence="5 7" id="KW-0472">Membrane</keyword>
<feature type="transmembrane region" description="Helical" evidence="7">
    <location>
        <begin position="110"/>
        <end position="134"/>
    </location>
</feature>
<dbReference type="GO" id="GO:0016020">
    <property type="term" value="C:membrane"/>
    <property type="evidence" value="ECO:0007669"/>
    <property type="project" value="UniProtKB-SubCell"/>
</dbReference>
<keyword evidence="4 7" id="KW-1133">Transmembrane helix</keyword>
<keyword evidence="9" id="KW-1185">Reference proteome</keyword>
<dbReference type="InterPro" id="IPR036259">
    <property type="entry name" value="MFS_trans_sf"/>
</dbReference>
<evidence type="ECO:0000313" key="8">
    <source>
        <dbReference type="EMBL" id="KAJ3486944.1"/>
    </source>
</evidence>
<dbReference type="PANTHER" id="PTHR23511:SF12">
    <property type="entry name" value="TRANSPORTER, PUTATIVE (AFU_ORTHOLOGUE AFUA_7G01740)-RELATED"/>
    <property type="match status" value="1"/>
</dbReference>
<evidence type="ECO:0000256" key="6">
    <source>
        <dbReference type="SAM" id="MobiDB-lite"/>
    </source>
</evidence>
<accession>A0AAD5V835</accession>
<evidence type="ECO:0000256" key="3">
    <source>
        <dbReference type="ARBA" id="ARBA00022692"/>
    </source>
</evidence>
<evidence type="ECO:0008006" key="10">
    <source>
        <dbReference type="Google" id="ProtNLM"/>
    </source>
</evidence>
<evidence type="ECO:0000313" key="9">
    <source>
        <dbReference type="Proteomes" id="UP001212997"/>
    </source>
</evidence>
<sequence>MTIDQSEIYVPSRRNSKDSKGPDVSTEENSERVPSLPPYDELYEEGSIDPVYQAKARLLSEAIQQIGMGKYQWCLFFVAGFGWFADSVWPLLSGLILAPVVSEFQFQGPFLSLAVNIGLFVGAVFWGLGCDIWGRRLVTSLIRLTHTRLINMAKFRWSFNITLLIAGVFGLASGGSNNFITLASLLAVLGVGVGGNLPVDSAVFLGQRISKLFLLTLLIL</sequence>
<feature type="region of interest" description="Disordered" evidence="6">
    <location>
        <begin position="1"/>
        <end position="40"/>
    </location>
</feature>
<feature type="transmembrane region" description="Helical" evidence="7">
    <location>
        <begin position="155"/>
        <end position="173"/>
    </location>
</feature>
<keyword evidence="3 7" id="KW-0812">Transmembrane</keyword>
<evidence type="ECO:0000256" key="4">
    <source>
        <dbReference type="ARBA" id="ARBA00022989"/>
    </source>
</evidence>
<gene>
    <name evidence="8" type="ORF">NLI96_g3878</name>
</gene>
<dbReference type="PANTHER" id="PTHR23511">
    <property type="entry name" value="SYNAPTIC VESICLE GLYCOPROTEIN 2"/>
    <property type="match status" value="1"/>
</dbReference>
<proteinExistence type="predicted"/>
<dbReference type="SUPFAM" id="SSF103473">
    <property type="entry name" value="MFS general substrate transporter"/>
    <property type="match status" value="1"/>
</dbReference>
<comment type="subcellular location">
    <subcellularLocation>
        <location evidence="1">Membrane</location>
        <topology evidence="1">Multi-pass membrane protein</topology>
    </subcellularLocation>
</comment>
<dbReference type="Gene3D" id="1.20.1250.20">
    <property type="entry name" value="MFS general substrate transporter like domains"/>
    <property type="match status" value="1"/>
</dbReference>
<dbReference type="Proteomes" id="UP001212997">
    <property type="component" value="Unassembled WGS sequence"/>
</dbReference>
<organism evidence="8 9">
    <name type="scientific">Meripilus lineatus</name>
    <dbReference type="NCBI Taxonomy" id="2056292"/>
    <lineage>
        <taxon>Eukaryota</taxon>
        <taxon>Fungi</taxon>
        <taxon>Dikarya</taxon>
        <taxon>Basidiomycota</taxon>
        <taxon>Agaricomycotina</taxon>
        <taxon>Agaricomycetes</taxon>
        <taxon>Polyporales</taxon>
        <taxon>Meripilaceae</taxon>
        <taxon>Meripilus</taxon>
    </lineage>
</organism>
<evidence type="ECO:0000256" key="7">
    <source>
        <dbReference type="SAM" id="Phobius"/>
    </source>
</evidence>
<comment type="caution">
    <text evidence="8">The sequence shown here is derived from an EMBL/GenBank/DDBJ whole genome shotgun (WGS) entry which is preliminary data.</text>
</comment>
<feature type="transmembrane region" description="Helical" evidence="7">
    <location>
        <begin position="73"/>
        <end position="98"/>
    </location>
</feature>
<keyword evidence="2" id="KW-0813">Transport</keyword>